<evidence type="ECO:0000313" key="14">
    <source>
        <dbReference type="Proteomes" id="UP000650511"/>
    </source>
</evidence>
<dbReference type="Pfam" id="PF02518">
    <property type="entry name" value="HATPase_c"/>
    <property type="match status" value="2"/>
</dbReference>
<feature type="domain" description="Histidine kinase" evidence="11">
    <location>
        <begin position="341"/>
        <end position="557"/>
    </location>
</feature>
<keyword evidence="8" id="KW-0067">ATP-binding</keyword>
<evidence type="ECO:0000256" key="6">
    <source>
        <dbReference type="ARBA" id="ARBA00022741"/>
    </source>
</evidence>
<dbReference type="SMART" id="SM00387">
    <property type="entry name" value="HATPase_c"/>
    <property type="match status" value="2"/>
</dbReference>
<evidence type="ECO:0000256" key="2">
    <source>
        <dbReference type="ARBA" id="ARBA00004236"/>
    </source>
</evidence>
<dbReference type="CDD" id="cd17574">
    <property type="entry name" value="REC_OmpR"/>
    <property type="match status" value="1"/>
</dbReference>
<evidence type="ECO:0000256" key="4">
    <source>
        <dbReference type="ARBA" id="ARBA00022553"/>
    </source>
</evidence>
<dbReference type="InterPro" id="IPR005467">
    <property type="entry name" value="His_kinase_dom"/>
</dbReference>
<dbReference type="Pfam" id="PF00512">
    <property type="entry name" value="HisKA"/>
    <property type="match status" value="2"/>
</dbReference>
<dbReference type="Gene3D" id="1.10.287.130">
    <property type="match status" value="2"/>
</dbReference>
<evidence type="ECO:0000256" key="5">
    <source>
        <dbReference type="ARBA" id="ARBA00022679"/>
    </source>
</evidence>
<dbReference type="PANTHER" id="PTHR43547:SF2">
    <property type="entry name" value="HYBRID SIGNAL TRANSDUCTION HISTIDINE KINASE C"/>
    <property type="match status" value="1"/>
</dbReference>
<dbReference type="Proteomes" id="UP000650511">
    <property type="component" value="Unassembled WGS sequence"/>
</dbReference>
<dbReference type="InterPro" id="IPR004358">
    <property type="entry name" value="Sig_transdc_His_kin-like_C"/>
</dbReference>
<dbReference type="CDD" id="cd00075">
    <property type="entry name" value="HATPase"/>
    <property type="match status" value="1"/>
</dbReference>
<reference evidence="13" key="2">
    <citation type="submission" date="2020-09" db="EMBL/GenBank/DDBJ databases">
        <authorList>
            <person name="Sun Q."/>
            <person name="Zhou Y."/>
        </authorList>
    </citation>
    <scope>NUCLEOTIDE SEQUENCE</scope>
    <source>
        <strain evidence="13">CGMCC 1.14988</strain>
    </source>
</reference>
<reference evidence="13" key="1">
    <citation type="journal article" date="2014" name="Int. J. Syst. Evol. Microbiol.">
        <title>Complete genome sequence of Corynebacterium casei LMG S-19264T (=DSM 44701T), isolated from a smear-ripened cheese.</title>
        <authorList>
            <consortium name="US DOE Joint Genome Institute (JGI-PGF)"/>
            <person name="Walter F."/>
            <person name="Albersmeier A."/>
            <person name="Kalinowski J."/>
            <person name="Ruckert C."/>
        </authorList>
    </citation>
    <scope>NUCLEOTIDE SEQUENCE</scope>
    <source>
        <strain evidence="13">CGMCC 1.14988</strain>
    </source>
</reference>
<feature type="modified residue" description="4-aspartylphosphate" evidence="10">
    <location>
        <position position="659"/>
    </location>
</feature>
<keyword evidence="7" id="KW-0418">Kinase</keyword>
<dbReference type="InterPro" id="IPR011006">
    <property type="entry name" value="CheY-like_superfamily"/>
</dbReference>
<dbReference type="EC" id="2.7.13.3" evidence="3"/>
<dbReference type="CDD" id="cd00082">
    <property type="entry name" value="HisKA"/>
    <property type="match status" value="2"/>
</dbReference>
<keyword evidence="9" id="KW-0902">Two-component regulatory system</keyword>
<dbReference type="Gene3D" id="3.30.450.20">
    <property type="entry name" value="PAS domain"/>
    <property type="match status" value="1"/>
</dbReference>
<evidence type="ECO:0000256" key="3">
    <source>
        <dbReference type="ARBA" id="ARBA00012438"/>
    </source>
</evidence>
<dbReference type="FunFam" id="1.10.287.130:FF:000045">
    <property type="entry name" value="Two-component system sensor histidine kinase/response regulator"/>
    <property type="match status" value="1"/>
</dbReference>
<sequence>MTPLQTDVFEGQGGDGWARQAVEAVFGAAETWPEHLRTSLDICLASRFPMLLWWGDDFVTVYNEAFAPILGDEHPHAFGAPGRDSWPGTEDVVGPMLDQAMGGDATWSEDLPLLLDRAGYVEEAYFTFSFSPICGPDGAVDGVFTAVTETTEQVLRERRLRTLGRLSERARDITAAEGGTAASIEVLAGCREDVPFAALYLIEDDRATLDAVSSLDVAGLEAEFVLDGEAPWSLGTARLRGAAVVDVPDWLADVMDAVDGTVPQYAFVQPLRDPGSTLVSSVLVTGINPRLPWDDDYRDYVGLVADQLARALADERAEGRARERAAALAELNRAKTEFFSNVSHEFRTPLTMLLQPLEDVMSDPALPAIHRDALEVVRRNADRLTKLVNTLLDFSRIEAGRIGGSYRATDLARVTEDLASVFRSAIDSADLDYQVDLAALPSPVYVDRDGWEKIVFNLLSNALKYTFEGAITVRLRDGGDGAVLEVADTGVGVPADHLGRLFERFHRVRGSRARSHEGTGIGLSLARELARMHGGDIEVDSTEGVGSTFRVSLPYGTQHLPADQIDRNPPLEGTSIDPSAYLDEALGWTEPDITIATAVEPPGAGDTAGAHVLVVDDNADLRRYLRRILGQHWRVTTAADGTSGLQRIRDERPDLVLADVMMPGLDGFELLAALRGDPDLAATPVVILSARASEASTVIGLDAGADDYLVKPFTNLELVARIRTNLEMARHREHAAATRVRDEMMTGLSHDMQTPLASILGFLGVIEQAGMPEYSELAGRVRRQGRRLRGLVRQFLDFSRLENDRLPDVRPMPFDPAAVVANVAELCDAGDRVECRVAPGLPGACGDPDRVEQILLNLCSNALKFADGGPIIIEAAVDGDRMAFTVTDEGPGVPADEQEQVFAKFFRGRGSDGISGTGLGLYLGRSLAETMGGTLDVHSEPGDGATFVLRLPRA</sequence>
<feature type="domain" description="Response regulatory" evidence="12">
    <location>
        <begin position="611"/>
        <end position="726"/>
    </location>
</feature>
<comment type="catalytic activity">
    <reaction evidence="1">
        <text>ATP + protein L-histidine = ADP + protein N-phospho-L-histidine.</text>
        <dbReference type="EC" id="2.7.13.3"/>
    </reaction>
</comment>
<name>A0A8J3ACV1_9ACTN</name>
<dbReference type="GO" id="GO:0005886">
    <property type="term" value="C:plasma membrane"/>
    <property type="evidence" value="ECO:0007669"/>
    <property type="project" value="UniProtKB-SubCell"/>
</dbReference>
<dbReference type="Pfam" id="PF00072">
    <property type="entry name" value="Response_reg"/>
    <property type="match status" value="1"/>
</dbReference>
<evidence type="ECO:0000259" key="12">
    <source>
        <dbReference type="PROSITE" id="PS50110"/>
    </source>
</evidence>
<dbReference type="EMBL" id="BMHA01000003">
    <property type="protein sequence ID" value="GGI04673.1"/>
    <property type="molecule type" value="Genomic_DNA"/>
</dbReference>
<evidence type="ECO:0000256" key="1">
    <source>
        <dbReference type="ARBA" id="ARBA00000085"/>
    </source>
</evidence>
<keyword evidence="5" id="KW-0808">Transferase</keyword>
<dbReference type="InterPro" id="IPR036097">
    <property type="entry name" value="HisK_dim/P_sf"/>
</dbReference>
<dbReference type="GO" id="GO:0005524">
    <property type="term" value="F:ATP binding"/>
    <property type="evidence" value="ECO:0007669"/>
    <property type="project" value="UniProtKB-KW"/>
</dbReference>
<keyword evidence="6" id="KW-0547">Nucleotide-binding</keyword>
<proteinExistence type="predicted"/>
<dbReference type="Gene3D" id="3.40.50.2300">
    <property type="match status" value="1"/>
</dbReference>
<dbReference type="InterPro" id="IPR003594">
    <property type="entry name" value="HATPase_dom"/>
</dbReference>
<dbReference type="PROSITE" id="PS50110">
    <property type="entry name" value="RESPONSE_REGULATORY"/>
    <property type="match status" value="1"/>
</dbReference>
<dbReference type="InterPro" id="IPR036890">
    <property type="entry name" value="HATPase_C_sf"/>
</dbReference>
<evidence type="ECO:0000256" key="9">
    <source>
        <dbReference type="ARBA" id="ARBA00023012"/>
    </source>
</evidence>
<dbReference type="RefSeq" id="WP_165403983.1">
    <property type="nucleotide sequence ID" value="NZ_BMHA01000003.1"/>
</dbReference>
<comment type="subcellular location">
    <subcellularLocation>
        <location evidence="2">Cell membrane</location>
    </subcellularLocation>
</comment>
<evidence type="ECO:0000313" key="13">
    <source>
        <dbReference type="EMBL" id="GGI04673.1"/>
    </source>
</evidence>
<dbReference type="SUPFAM" id="SSF47384">
    <property type="entry name" value="Homodimeric domain of signal transducing histidine kinase"/>
    <property type="match status" value="2"/>
</dbReference>
<dbReference type="InterPro" id="IPR003661">
    <property type="entry name" value="HisK_dim/P_dom"/>
</dbReference>
<comment type="caution">
    <text evidence="13">The sequence shown here is derived from an EMBL/GenBank/DDBJ whole genome shotgun (WGS) entry which is preliminary data.</text>
</comment>
<dbReference type="PROSITE" id="PS50109">
    <property type="entry name" value="HIS_KIN"/>
    <property type="match status" value="2"/>
</dbReference>
<dbReference type="SMART" id="SM00448">
    <property type="entry name" value="REC"/>
    <property type="match status" value="1"/>
</dbReference>
<accession>A0A8J3ACV1</accession>
<dbReference type="SUPFAM" id="SSF52172">
    <property type="entry name" value="CheY-like"/>
    <property type="match status" value="1"/>
</dbReference>
<evidence type="ECO:0000256" key="8">
    <source>
        <dbReference type="ARBA" id="ARBA00022840"/>
    </source>
</evidence>
<evidence type="ECO:0000256" key="10">
    <source>
        <dbReference type="PROSITE-ProRule" id="PRU00169"/>
    </source>
</evidence>
<dbReference type="PANTHER" id="PTHR43547">
    <property type="entry name" value="TWO-COMPONENT HISTIDINE KINASE"/>
    <property type="match status" value="1"/>
</dbReference>
<evidence type="ECO:0000259" key="11">
    <source>
        <dbReference type="PROSITE" id="PS50109"/>
    </source>
</evidence>
<dbReference type="SUPFAM" id="SSF55874">
    <property type="entry name" value="ATPase domain of HSP90 chaperone/DNA topoisomerase II/histidine kinase"/>
    <property type="match status" value="2"/>
</dbReference>
<feature type="domain" description="Histidine kinase" evidence="11">
    <location>
        <begin position="747"/>
        <end position="954"/>
    </location>
</feature>
<evidence type="ECO:0000256" key="7">
    <source>
        <dbReference type="ARBA" id="ARBA00022777"/>
    </source>
</evidence>
<keyword evidence="14" id="KW-1185">Reference proteome</keyword>
<keyword evidence="4 10" id="KW-0597">Phosphoprotein</keyword>
<protein>
    <recommendedName>
        <fullName evidence="3">histidine kinase</fullName>
        <ecNumber evidence="3">2.7.13.3</ecNumber>
    </recommendedName>
</protein>
<gene>
    <name evidence="13" type="ORF">GCM10011354_10270</name>
</gene>
<dbReference type="CDD" id="cd16922">
    <property type="entry name" value="HATPase_EvgS-ArcB-TorS-like"/>
    <property type="match status" value="1"/>
</dbReference>
<dbReference type="PRINTS" id="PR00344">
    <property type="entry name" value="BCTRLSENSOR"/>
</dbReference>
<dbReference type="SUPFAM" id="SSF55781">
    <property type="entry name" value="GAF domain-like"/>
    <property type="match status" value="1"/>
</dbReference>
<dbReference type="FunFam" id="3.30.565.10:FF:000037">
    <property type="entry name" value="Hybrid sensor histidine kinase/response regulator"/>
    <property type="match status" value="1"/>
</dbReference>
<dbReference type="InterPro" id="IPR001789">
    <property type="entry name" value="Sig_transdc_resp-reg_receiver"/>
</dbReference>
<dbReference type="Gene3D" id="3.30.565.10">
    <property type="entry name" value="Histidine kinase-like ATPase, C-terminal domain"/>
    <property type="match status" value="2"/>
</dbReference>
<dbReference type="GO" id="GO:0000155">
    <property type="term" value="F:phosphorelay sensor kinase activity"/>
    <property type="evidence" value="ECO:0007669"/>
    <property type="project" value="InterPro"/>
</dbReference>
<dbReference type="AlphaFoldDB" id="A0A8J3ACV1"/>
<organism evidence="13 14">
    <name type="scientific">Egicoccus halophilus</name>
    <dbReference type="NCBI Taxonomy" id="1670830"/>
    <lineage>
        <taxon>Bacteria</taxon>
        <taxon>Bacillati</taxon>
        <taxon>Actinomycetota</taxon>
        <taxon>Nitriliruptoria</taxon>
        <taxon>Egicoccales</taxon>
        <taxon>Egicoccaceae</taxon>
        <taxon>Egicoccus</taxon>
    </lineage>
</organism>
<dbReference type="SMART" id="SM00388">
    <property type="entry name" value="HisKA"/>
    <property type="match status" value="2"/>
</dbReference>